<dbReference type="AlphaFoldDB" id="A0ABD6FK35"/>
<proteinExistence type="predicted"/>
<name>A0ABD6FK35_9PSEU</name>
<dbReference type="InterPro" id="IPR036527">
    <property type="entry name" value="SCP2_sterol-bd_dom_sf"/>
</dbReference>
<dbReference type="Gene3D" id="3.30.1050.10">
    <property type="entry name" value="SCP2 sterol-binding domain"/>
    <property type="match status" value="1"/>
</dbReference>
<accession>A0ABD6FK35</accession>
<protein>
    <submittedName>
        <fullName evidence="2">SCP2 sterol-binding domain-containing protein</fullName>
    </submittedName>
</protein>
<dbReference type="Proteomes" id="UP000249324">
    <property type="component" value="Unassembled WGS sequence"/>
</dbReference>
<dbReference type="SUPFAM" id="SSF55718">
    <property type="entry name" value="SCP-like"/>
    <property type="match status" value="1"/>
</dbReference>
<reference evidence="2 3" key="1">
    <citation type="journal article" date="2021" name="BMC Genomics">
        <title>Genome-resolved metagenome and metatranscriptome analyses of thermophilic composting reveal key bacterial players and their metabolic interactions.</title>
        <authorList>
            <person name="Braga L.P.P."/>
            <person name="Pereira R.V."/>
            <person name="Martins L.F."/>
            <person name="Moura L.M.S."/>
            <person name="Sanchez F.B."/>
            <person name="Patane J.S.L."/>
            <person name="da Silva A.M."/>
            <person name="Setubal J.C."/>
        </authorList>
    </citation>
    <scope>NUCLEOTIDE SEQUENCE [LARGE SCALE GENOMIC DNA]</scope>
    <source>
        <strain evidence="2">ZC4RG45</strain>
    </source>
</reference>
<evidence type="ECO:0000313" key="3">
    <source>
        <dbReference type="Proteomes" id="UP000249324"/>
    </source>
</evidence>
<dbReference type="Pfam" id="PF02036">
    <property type="entry name" value="SCP2"/>
    <property type="match status" value="1"/>
</dbReference>
<sequence>MDHRDGLELAERVAGTDLATVDASTLIGMVDSAPRKQLEAAFADETLRRRLLDEIFRRMTTHVRTEKVRDMHAVVRWRLIGGSGEGGYDRYECTLADGACTVSRERSPQPRVTITVSPVDFVRLICRQTTPAELYVTGKIQVKGDLGFAAGLIGYFDLPR</sequence>
<dbReference type="InterPro" id="IPR003033">
    <property type="entry name" value="SCP2_sterol-bd_dom"/>
</dbReference>
<dbReference type="EMBL" id="QGUI02000283">
    <property type="protein sequence ID" value="MFO7193828.1"/>
    <property type="molecule type" value="Genomic_DNA"/>
</dbReference>
<feature type="domain" description="SCP2" evidence="1">
    <location>
        <begin position="55"/>
        <end position="156"/>
    </location>
</feature>
<comment type="caution">
    <text evidence="2">The sequence shown here is derived from an EMBL/GenBank/DDBJ whole genome shotgun (WGS) entry which is preliminary data.</text>
</comment>
<gene>
    <name evidence="2" type="ORF">DIU77_016410</name>
</gene>
<evidence type="ECO:0000259" key="1">
    <source>
        <dbReference type="Pfam" id="PF02036"/>
    </source>
</evidence>
<organism evidence="2 3">
    <name type="scientific">Thermocrispum agreste</name>
    <dbReference type="NCBI Taxonomy" id="37925"/>
    <lineage>
        <taxon>Bacteria</taxon>
        <taxon>Bacillati</taxon>
        <taxon>Actinomycetota</taxon>
        <taxon>Actinomycetes</taxon>
        <taxon>Pseudonocardiales</taxon>
        <taxon>Pseudonocardiaceae</taxon>
        <taxon>Thermocrispum</taxon>
    </lineage>
</organism>
<evidence type="ECO:0000313" key="2">
    <source>
        <dbReference type="EMBL" id="MFO7193828.1"/>
    </source>
</evidence>